<proteinExistence type="predicted"/>
<dbReference type="AlphaFoldDB" id="A0AAD7C1U0"/>
<keyword evidence="2" id="KW-1185">Reference proteome</keyword>
<evidence type="ECO:0000313" key="2">
    <source>
        <dbReference type="Proteomes" id="UP001221142"/>
    </source>
</evidence>
<sequence length="71" mass="7721">MVAVVVVVVKAAMRWSESAPEGWGVGALQSTGAFSRDFVAFGCLVPQLLGRYLYSGWSRAVTNDIFRVLRA</sequence>
<gene>
    <name evidence="1" type="ORF">FB45DRAFT_907080</name>
</gene>
<reference evidence="1" key="1">
    <citation type="submission" date="2023-03" db="EMBL/GenBank/DDBJ databases">
        <title>Massive genome expansion in bonnet fungi (Mycena s.s.) driven by repeated elements and novel gene families across ecological guilds.</title>
        <authorList>
            <consortium name="Lawrence Berkeley National Laboratory"/>
            <person name="Harder C.B."/>
            <person name="Miyauchi S."/>
            <person name="Viragh M."/>
            <person name="Kuo A."/>
            <person name="Thoen E."/>
            <person name="Andreopoulos B."/>
            <person name="Lu D."/>
            <person name="Skrede I."/>
            <person name="Drula E."/>
            <person name="Henrissat B."/>
            <person name="Morin E."/>
            <person name="Kohler A."/>
            <person name="Barry K."/>
            <person name="LaButti K."/>
            <person name="Morin E."/>
            <person name="Salamov A."/>
            <person name="Lipzen A."/>
            <person name="Mereny Z."/>
            <person name="Hegedus B."/>
            <person name="Baldrian P."/>
            <person name="Stursova M."/>
            <person name="Weitz H."/>
            <person name="Taylor A."/>
            <person name="Grigoriev I.V."/>
            <person name="Nagy L.G."/>
            <person name="Martin F."/>
            <person name="Kauserud H."/>
        </authorList>
    </citation>
    <scope>NUCLEOTIDE SEQUENCE</scope>
    <source>
        <strain evidence="1">9284</strain>
    </source>
</reference>
<dbReference type="Proteomes" id="UP001221142">
    <property type="component" value="Unassembled WGS sequence"/>
</dbReference>
<name>A0AAD7C1U0_9AGAR</name>
<accession>A0AAD7C1U0</accession>
<protein>
    <submittedName>
        <fullName evidence="1">Uncharacterized protein</fullName>
    </submittedName>
</protein>
<comment type="caution">
    <text evidence="1">The sequence shown here is derived from an EMBL/GenBank/DDBJ whole genome shotgun (WGS) entry which is preliminary data.</text>
</comment>
<organism evidence="1 2">
    <name type="scientific">Roridomyces roridus</name>
    <dbReference type="NCBI Taxonomy" id="1738132"/>
    <lineage>
        <taxon>Eukaryota</taxon>
        <taxon>Fungi</taxon>
        <taxon>Dikarya</taxon>
        <taxon>Basidiomycota</taxon>
        <taxon>Agaricomycotina</taxon>
        <taxon>Agaricomycetes</taxon>
        <taxon>Agaricomycetidae</taxon>
        <taxon>Agaricales</taxon>
        <taxon>Marasmiineae</taxon>
        <taxon>Mycenaceae</taxon>
        <taxon>Roridomyces</taxon>
    </lineage>
</organism>
<dbReference type="EMBL" id="JARKIF010000006">
    <property type="protein sequence ID" value="KAJ7636678.1"/>
    <property type="molecule type" value="Genomic_DNA"/>
</dbReference>
<evidence type="ECO:0000313" key="1">
    <source>
        <dbReference type="EMBL" id="KAJ7636678.1"/>
    </source>
</evidence>